<protein>
    <submittedName>
        <fullName evidence="1">Wsv267-like protein</fullName>
    </submittedName>
</protein>
<name>A0A9C7C6Y0_9VIRU</name>
<sequence length="252" mass="27701">MAARITSIITAIQDMNMTISLLHKSVASAMTINGQIGARSESRHVNTETGCLVSATICLEDMIRVLKLPDRNRLSPCLASREETSACLRESSLDFLSRAEDLIDSMLRDACSACNTSRNLSSSSEVIDEEDDKLTRRKSTNYVYLPNDVCLTQEGIYHGGIFVPHRKGHTLVWCSVPSRPPAQRTARLCCLLNWLSLPVSTENRVLRNLDLMITKECATGVVGPVGLKCICQSDLEESGPIIILINFCVSSP</sequence>
<proteinExistence type="predicted"/>
<organism evidence="1">
    <name type="scientific">Trachysalambria curvirostris nimavirus</name>
    <dbReference type="NCBI Taxonomy" id="2984282"/>
    <lineage>
        <taxon>Viruses</taxon>
        <taxon>Viruses incertae sedis</taxon>
        <taxon>Naldaviricetes</taxon>
        <taxon>Nimaviridae</taxon>
    </lineage>
</organism>
<evidence type="ECO:0000313" key="1">
    <source>
        <dbReference type="EMBL" id="BDT63046.1"/>
    </source>
</evidence>
<dbReference type="EMBL" id="LC738880">
    <property type="protein sequence ID" value="BDT63046.1"/>
    <property type="molecule type" value="Genomic_DNA"/>
</dbReference>
<accession>A0A9C7C6Y0</accession>
<reference evidence="1" key="1">
    <citation type="submission" date="2022-10" db="EMBL/GenBank/DDBJ databases">
        <title>Genome sequences of endogenous nimaviruses in decapod crustaceans.</title>
        <authorList>
            <person name="Kawato S."/>
            <person name="Nozaki R."/>
            <person name="Kondo H."/>
            <person name="Hirono I."/>
        </authorList>
    </citation>
    <scope>NUCLEOTIDE SEQUENCE</scope>
    <source>
        <strain evidence="1">Ube2021</strain>
    </source>
</reference>